<comment type="subcellular location">
    <subcellularLocation>
        <location evidence="1">Nucleus</location>
        <location evidence="1">Nucleolus</location>
    </subcellularLocation>
</comment>
<evidence type="ECO:0000256" key="5">
    <source>
        <dbReference type="ARBA" id="ARBA00022603"/>
    </source>
</evidence>
<comment type="caution">
    <text evidence="11">The sequence shown here is derived from an EMBL/GenBank/DDBJ whole genome shotgun (WGS) entry which is preliminary data.</text>
</comment>
<dbReference type="GO" id="GO:0070475">
    <property type="term" value="P:rRNA base methylation"/>
    <property type="evidence" value="ECO:0007669"/>
    <property type="project" value="InterPro"/>
</dbReference>
<evidence type="ECO:0000256" key="1">
    <source>
        <dbReference type="ARBA" id="ARBA00004604"/>
    </source>
</evidence>
<evidence type="ECO:0000256" key="7">
    <source>
        <dbReference type="ARBA" id="ARBA00022691"/>
    </source>
</evidence>
<evidence type="ECO:0000256" key="6">
    <source>
        <dbReference type="ARBA" id="ARBA00022679"/>
    </source>
</evidence>
<dbReference type="EMBL" id="CAMGYJ010000005">
    <property type="protein sequence ID" value="CAI0410768.1"/>
    <property type="molecule type" value="Genomic_DNA"/>
</dbReference>
<comment type="similarity">
    <text evidence="2">Belongs to the class IV-like SAM-binding methyltransferase superfamily. RNA methyltransferase NEP1 family.</text>
</comment>
<reference evidence="11" key="1">
    <citation type="submission" date="2022-08" db="EMBL/GenBank/DDBJ databases">
        <authorList>
            <person name="Gutierrez-Valencia J."/>
        </authorList>
    </citation>
    <scope>NUCLEOTIDE SEQUENCE</scope>
</reference>
<keyword evidence="10" id="KW-0539">Nucleus</keyword>
<dbReference type="GO" id="GO:0019843">
    <property type="term" value="F:rRNA binding"/>
    <property type="evidence" value="ECO:0007669"/>
    <property type="project" value="UniProtKB-KW"/>
</dbReference>
<dbReference type="GO" id="GO:0032040">
    <property type="term" value="C:small-subunit processome"/>
    <property type="evidence" value="ECO:0007669"/>
    <property type="project" value="TreeGrafter"/>
</dbReference>
<keyword evidence="8" id="KW-0699">rRNA-binding</keyword>
<evidence type="ECO:0000256" key="9">
    <source>
        <dbReference type="ARBA" id="ARBA00022884"/>
    </source>
</evidence>
<evidence type="ECO:0000256" key="4">
    <source>
        <dbReference type="ARBA" id="ARBA00022552"/>
    </source>
</evidence>
<dbReference type="AlphaFoldDB" id="A0AAV0JLF4"/>
<keyword evidence="4" id="KW-0698">rRNA processing</keyword>
<dbReference type="PANTHER" id="PTHR12636">
    <property type="entry name" value="NEP1/MRA1"/>
    <property type="match status" value="1"/>
</dbReference>
<dbReference type="Gene3D" id="3.40.1280.10">
    <property type="match status" value="1"/>
</dbReference>
<evidence type="ECO:0000256" key="8">
    <source>
        <dbReference type="ARBA" id="ARBA00022730"/>
    </source>
</evidence>
<proteinExistence type="inferred from homology"/>
<evidence type="ECO:0000256" key="3">
    <source>
        <dbReference type="ARBA" id="ARBA00022517"/>
    </source>
</evidence>
<dbReference type="SUPFAM" id="SSF75217">
    <property type="entry name" value="alpha/beta knot"/>
    <property type="match status" value="1"/>
</dbReference>
<keyword evidence="3" id="KW-0690">Ribosome biogenesis</keyword>
<organism evidence="11 12">
    <name type="scientific">Linum tenue</name>
    <dbReference type="NCBI Taxonomy" id="586396"/>
    <lineage>
        <taxon>Eukaryota</taxon>
        <taxon>Viridiplantae</taxon>
        <taxon>Streptophyta</taxon>
        <taxon>Embryophyta</taxon>
        <taxon>Tracheophyta</taxon>
        <taxon>Spermatophyta</taxon>
        <taxon>Magnoliopsida</taxon>
        <taxon>eudicotyledons</taxon>
        <taxon>Gunneridae</taxon>
        <taxon>Pentapetalae</taxon>
        <taxon>rosids</taxon>
        <taxon>fabids</taxon>
        <taxon>Malpighiales</taxon>
        <taxon>Linaceae</taxon>
        <taxon>Linum</taxon>
    </lineage>
</organism>
<keyword evidence="9" id="KW-0694">RNA-binding</keyword>
<sequence>MKQNKGDEIEGGEEKIKVLCLKQASDEPKLSRISSGHGKQGSELGVDQVAMYLPGIALPPSSPDSKAGVIFVLEKASLVLANVGRRYRILNANEHSDYLRKKNMDPYKYRPDIVHEALVGIMDSRLRMAGKLKAVYIKTDEGILIKVEPNARIPRTLEEFCDMMAQLLQKLSIKAKGKGGKLLRLVQNPVTQYFPVNSIAIGLSFVSQKALPIEEYISGVNEDNDLIFVVGTMAHGKIDSDYVDDLVAVSSYPLTAAACLRDIAIALESKWRIH</sequence>
<evidence type="ECO:0000256" key="2">
    <source>
        <dbReference type="ARBA" id="ARBA00008115"/>
    </source>
</evidence>
<evidence type="ECO:0000313" key="11">
    <source>
        <dbReference type="EMBL" id="CAI0410768.1"/>
    </source>
</evidence>
<keyword evidence="5" id="KW-0489">Methyltransferase</keyword>
<dbReference type="GO" id="GO:0070037">
    <property type="term" value="F:rRNA (pseudouridine) methyltransferase activity"/>
    <property type="evidence" value="ECO:0007669"/>
    <property type="project" value="InterPro"/>
</dbReference>
<accession>A0AAV0JLF4</accession>
<gene>
    <name evidence="11" type="ORF">LITE_LOCUS14889</name>
</gene>
<dbReference type="FunFam" id="3.40.1280.10:FF:000003">
    <property type="entry name" value="Ribosomal RNA small subunit methyltransferase"/>
    <property type="match status" value="1"/>
</dbReference>
<keyword evidence="6" id="KW-0808">Transferase</keyword>
<evidence type="ECO:0000256" key="10">
    <source>
        <dbReference type="ARBA" id="ARBA00023242"/>
    </source>
</evidence>
<dbReference type="InterPro" id="IPR029028">
    <property type="entry name" value="Alpha/beta_knot_MTases"/>
</dbReference>
<evidence type="ECO:0008006" key="13">
    <source>
        <dbReference type="Google" id="ProtNLM"/>
    </source>
</evidence>
<dbReference type="InterPro" id="IPR029026">
    <property type="entry name" value="tRNA_m1G_MTases_N"/>
</dbReference>
<keyword evidence="7" id="KW-0949">S-adenosyl-L-methionine</keyword>
<dbReference type="Proteomes" id="UP001154282">
    <property type="component" value="Unassembled WGS sequence"/>
</dbReference>
<evidence type="ECO:0000313" key="12">
    <source>
        <dbReference type="Proteomes" id="UP001154282"/>
    </source>
</evidence>
<dbReference type="Pfam" id="PF03587">
    <property type="entry name" value="EMG1"/>
    <property type="match status" value="1"/>
</dbReference>
<dbReference type="PANTHER" id="PTHR12636:SF12">
    <property type="entry name" value="RIBOSOMAL RNA SMALL SUBUNIT METHYLTRANSFERASE NEP1-LIKE"/>
    <property type="match status" value="1"/>
</dbReference>
<keyword evidence="12" id="KW-1185">Reference proteome</keyword>
<dbReference type="CDD" id="cd18088">
    <property type="entry name" value="Nep1-like"/>
    <property type="match status" value="1"/>
</dbReference>
<protein>
    <recommendedName>
        <fullName evidence="13">Ribosomal RNA small subunit methyltransferase NEP1</fullName>
    </recommendedName>
</protein>
<dbReference type="InterPro" id="IPR005304">
    <property type="entry name" value="Rbsml_bgen_MeTrfase_EMG1/NEP1"/>
</dbReference>
<name>A0AAV0JLF4_9ROSI</name>